<dbReference type="InterPro" id="IPR036388">
    <property type="entry name" value="WH-like_DNA-bd_sf"/>
</dbReference>
<dbReference type="Gene3D" id="1.10.10.10">
    <property type="entry name" value="Winged helix-like DNA-binding domain superfamily/Winged helix DNA-binding domain"/>
    <property type="match status" value="2"/>
</dbReference>
<gene>
    <name evidence="3" type="ORF">DW907_02310</name>
</gene>
<feature type="domain" description="Putative host cell surface-exposed lipoprotein Ltp-like HTH region" evidence="2">
    <location>
        <begin position="71"/>
        <end position="112"/>
    </location>
</feature>
<evidence type="ECO:0000256" key="1">
    <source>
        <dbReference type="SAM" id="MobiDB-lite"/>
    </source>
</evidence>
<organism evidence="3 4">
    <name type="scientific">Holdemanella biformis</name>
    <dbReference type="NCBI Taxonomy" id="1735"/>
    <lineage>
        <taxon>Bacteria</taxon>
        <taxon>Bacillati</taxon>
        <taxon>Bacillota</taxon>
        <taxon>Erysipelotrichia</taxon>
        <taxon>Erysipelotrichales</taxon>
        <taxon>Erysipelotrichaceae</taxon>
        <taxon>Holdemanella</taxon>
    </lineage>
</organism>
<evidence type="ECO:0000259" key="2">
    <source>
        <dbReference type="Pfam" id="PF07553"/>
    </source>
</evidence>
<dbReference type="Proteomes" id="UP000285288">
    <property type="component" value="Unassembled WGS sequence"/>
</dbReference>
<sequence>MYIQYDGLKYDYEYMVHQIIQNIEVTDQKSTDEKEDTTNSTSNSTTNSSDNSSDTPTTTPSTSTPSPTTGEKNALRTAREYLNFSAFSYTGLIKQLEYEGYLTEEATYAADNCNANWNEQAAKSAKEYLNVSSFSRQELINQLIYEGYTQEQAEYGVTQNGY</sequence>
<accession>A0A413UEQ1</accession>
<dbReference type="EMBL" id="QSGD01000005">
    <property type="protein sequence ID" value="RHB08822.1"/>
    <property type="molecule type" value="Genomic_DNA"/>
</dbReference>
<dbReference type="InterPro" id="IPR011434">
    <property type="entry name" value="Ltp-like_HTH"/>
</dbReference>
<dbReference type="Pfam" id="PF07553">
    <property type="entry name" value="Lipoprotein_Ltp"/>
    <property type="match status" value="2"/>
</dbReference>
<evidence type="ECO:0000313" key="4">
    <source>
        <dbReference type="Proteomes" id="UP000285288"/>
    </source>
</evidence>
<evidence type="ECO:0000313" key="3">
    <source>
        <dbReference type="EMBL" id="RHB08822.1"/>
    </source>
</evidence>
<proteinExistence type="predicted"/>
<name>A0A413UEQ1_9FIRM</name>
<feature type="compositionally biased region" description="Low complexity" evidence="1">
    <location>
        <begin position="38"/>
        <end position="69"/>
    </location>
</feature>
<feature type="domain" description="Putative host cell surface-exposed lipoprotein Ltp-like HTH region" evidence="2">
    <location>
        <begin position="116"/>
        <end position="158"/>
    </location>
</feature>
<protein>
    <recommendedName>
        <fullName evidence="2">Putative host cell surface-exposed lipoprotein Ltp-like HTH region domain-containing protein</fullName>
    </recommendedName>
</protein>
<dbReference type="AlphaFoldDB" id="A0A413UEQ1"/>
<reference evidence="3 4" key="1">
    <citation type="submission" date="2018-08" db="EMBL/GenBank/DDBJ databases">
        <title>A genome reference for cultivated species of the human gut microbiota.</title>
        <authorList>
            <person name="Zou Y."/>
            <person name="Xue W."/>
            <person name="Luo G."/>
        </authorList>
    </citation>
    <scope>NUCLEOTIDE SEQUENCE [LARGE SCALE GENOMIC DNA]</scope>
    <source>
        <strain evidence="3 4">AM42-13AC</strain>
    </source>
</reference>
<feature type="region of interest" description="Disordered" evidence="1">
    <location>
        <begin position="27"/>
        <end position="72"/>
    </location>
</feature>
<comment type="caution">
    <text evidence="3">The sequence shown here is derived from an EMBL/GenBank/DDBJ whole genome shotgun (WGS) entry which is preliminary data.</text>
</comment>